<dbReference type="NCBIfam" id="TIGR00765">
    <property type="entry name" value="yihY_not_rbn"/>
    <property type="match status" value="1"/>
</dbReference>
<dbReference type="Proteomes" id="UP000280696">
    <property type="component" value="Unassembled WGS sequence"/>
</dbReference>
<evidence type="ECO:0000256" key="3">
    <source>
        <dbReference type="ARBA" id="ARBA00022692"/>
    </source>
</evidence>
<proteinExistence type="predicted"/>
<keyword evidence="2" id="KW-1003">Cell membrane</keyword>
<dbReference type="PIRSF" id="PIRSF035875">
    <property type="entry name" value="RNase_BN"/>
    <property type="match status" value="1"/>
</dbReference>
<evidence type="ECO:0000256" key="6">
    <source>
        <dbReference type="SAM" id="Phobius"/>
    </source>
</evidence>
<evidence type="ECO:0000256" key="4">
    <source>
        <dbReference type="ARBA" id="ARBA00022989"/>
    </source>
</evidence>
<dbReference type="AlphaFoldDB" id="A0A3A9AU18"/>
<feature type="transmembrane region" description="Helical" evidence="6">
    <location>
        <begin position="238"/>
        <end position="261"/>
    </location>
</feature>
<keyword evidence="8" id="KW-1185">Reference proteome</keyword>
<dbReference type="RefSeq" id="WP_120470461.1">
    <property type="nucleotide sequence ID" value="NZ_CATAJS010000015.1"/>
</dbReference>
<keyword evidence="4 6" id="KW-1133">Transmembrane helix</keyword>
<comment type="caution">
    <text evidence="7">The sequence shown here is derived from an EMBL/GenBank/DDBJ whole genome shotgun (WGS) entry which is preliminary data.</text>
</comment>
<name>A0A3A9AU18_9FIRM</name>
<keyword evidence="3 6" id="KW-0812">Transmembrane</keyword>
<dbReference type="OrthoDB" id="9775903at2"/>
<evidence type="ECO:0000256" key="2">
    <source>
        <dbReference type="ARBA" id="ARBA00022475"/>
    </source>
</evidence>
<protein>
    <submittedName>
        <fullName evidence="7">YihY/virulence factor BrkB family protein</fullName>
    </submittedName>
</protein>
<dbReference type="InterPro" id="IPR017039">
    <property type="entry name" value="Virul_fac_BrkB"/>
</dbReference>
<evidence type="ECO:0000256" key="1">
    <source>
        <dbReference type="ARBA" id="ARBA00004651"/>
    </source>
</evidence>
<dbReference type="Pfam" id="PF03631">
    <property type="entry name" value="Virul_fac_BrkB"/>
    <property type="match status" value="1"/>
</dbReference>
<comment type="subcellular location">
    <subcellularLocation>
        <location evidence="1">Cell membrane</location>
        <topology evidence="1">Multi-pass membrane protein</topology>
    </subcellularLocation>
</comment>
<evidence type="ECO:0000313" key="8">
    <source>
        <dbReference type="Proteomes" id="UP000280696"/>
    </source>
</evidence>
<reference evidence="7 8" key="1">
    <citation type="submission" date="2018-09" db="EMBL/GenBank/DDBJ databases">
        <title>Murine metabolic-syndrome-specific gut microbial biobank.</title>
        <authorList>
            <person name="Liu C."/>
        </authorList>
    </citation>
    <scope>NUCLEOTIDE SEQUENCE [LARGE SCALE GENOMIC DNA]</scope>
    <source>
        <strain evidence="7 8">0.1xD8-82</strain>
    </source>
</reference>
<dbReference type="PANTHER" id="PTHR30213:SF0">
    <property type="entry name" value="UPF0761 MEMBRANE PROTEIN YIHY"/>
    <property type="match status" value="1"/>
</dbReference>
<organism evidence="7 8">
    <name type="scientific">Parablautia intestinalis</name>
    <dbReference type="NCBI Taxonomy" id="2320100"/>
    <lineage>
        <taxon>Bacteria</taxon>
        <taxon>Bacillati</taxon>
        <taxon>Bacillota</taxon>
        <taxon>Clostridia</taxon>
        <taxon>Lachnospirales</taxon>
        <taxon>Lachnospiraceae</taxon>
        <taxon>Parablautia</taxon>
    </lineage>
</organism>
<feature type="transmembrane region" description="Helical" evidence="6">
    <location>
        <begin position="123"/>
        <end position="146"/>
    </location>
</feature>
<feature type="transmembrane region" description="Helical" evidence="6">
    <location>
        <begin position="178"/>
        <end position="196"/>
    </location>
</feature>
<gene>
    <name evidence="7" type="ORF">D7V94_13050</name>
</gene>
<feature type="transmembrane region" description="Helical" evidence="6">
    <location>
        <begin position="208"/>
        <end position="226"/>
    </location>
</feature>
<evidence type="ECO:0000313" key="7">
    <source>
        <dbReference type="EMBL" id="RKI90706.1"/>
    </source>
</evidence>
<sequence length="285" mass="31749">MLKRLLFIGYDFGKHMSKKNISVFASSTAFFLFLSLIPALMLLCAIIPYTPVTKANLMNLAKIVSPDAMNAFLVGIIDDVYSKSIGIVSVTAVVTLWSAGKGVLALMRGLNAVNDVEEDRNYVLLRLVASLYTVLLLAVVLLSLLIMVFGNSLVRLIVGIIPQTAYLFELLMHFRTPFMWVVLTVVVALMYAYVPGTRTGFKLQIPGAGFAAVGWSVMTWGFSIYIDEFNGFNTYGSLTTIIILMLWLYATMYIILAGAYINRYFKPAFQFLMGKKHIDKRDKIG</sequence>
<dbReference type="PANTHER" id="PTHR30213">
    <property type="entry name" value="INNER MEMBRANE PROTEIN YHJD"/>
    <property type="match status" value="1"/>
</dbReference>
<accession>A0A3A9AU18</accession>
<evidence type="ECO:0000256" key="5">
    <source>
        <dbReference type="ARBA" id="ARBA00023136"/>
    </source>
</evidence>
<dbReference type="GO" id="GO:0005886">
    <property type="term" value="C:plasma membrane"/>
    <property type="evidence" value="ECO:0007669"/>
    <property type="project" value="UniProtKB-SubCell"/>
</dbReference>
<dbReference type="EMBL" id="RAYQ01000013">
    <property type="protein sequence ID" value="RKI90706.1"/>
    <property type="molecule type" value="Genomic_DNA"/>
</dbReference>
<feature type="transmembrane region" description="Helical" evidence="6">
    <location>
        <begin position="21"/>
        <end position="49"/>
    </location>
</feature>
<keyword evidence="5 6" id="KW-0472">Membrane</keyword>